<dbReference type="Proteomes" id="UP000433181">
    <property type="component" value="Unassembled WGS sequence"/>
</dbReference>
<keyword evidence="2" id="KW-1185">Reference proteome</keyword>
<dbReference type="EMBL" id="VUNR01000005">
    <property type="protein sequence ID" value="MSU08160.1"/>
    <property type="molecule type" value="Genomic_DNA"/>
</dbReference>
<proteinExistence type="predicted"/>
<gene>
    <name evidence="1" type="ORF">FYJ84_04025</name>
</gene>
<evidence type="ECO:0000313" key="2">
    <source>
        <dbReference type="Proteomes" id="UP000433181"/>
    </source>
</evidence>
<organism evidence="1 2">
    <name type="scientific">Anaerovibrio slackiae</name>
    <dbReference type="NCBI Taxonomy" id="2652309"/>
    <lineage>
        <taxon>Bacteria</taxon>
        <taxon>Bacillati</taxon>
        <taxon>Bacillota</taxon>
        <taxon>Negativicutes</taxon>
        <taxon>Selenomonadales</taxon>
        <taxon>Selenomonadaceae</taxon>
        <taxon>Anaerovibrio</taxon>
    </lineage>
</organism>
<dbReference type="AlphaFoldDB" id="A0A6I2UEU7"/>
<dbReference type="RefSeq" id="WP_154406316.1">
    <property type="nucleotide sequence ID" value="NZ_VUNR01000005.1"/>
</dbReference>
<dbReference type="GeneID" id="96778073"/>
<sequence length="64" mass="7125">MDNIRAKIFIEADEAGTKVEVNGAPSIIMFFLGQVIVDISKTSDVPLEDIREMLAKSIQVWSED</sequence>
<name>A0A6I2UEU7_9FIRM</name>
<protein>
    <submittedName>
        <fullName evidence="1">Uncharacterized protein</fullName>
    </submittedName>
</protein>
<comment type="caution">
    <text evidence="1">The sequence shown here is derived from an EMBL/GenBank/DDBJ whole genome shotgun (WGS) entry which is preliminary data.</text>
</comment>
<accession>A0A6I2UEU7</accession>
<evidence type="ECO:0000313" key="1">
    <source>
        <dbReference type="EMBL" id="MSU08160.1"/>
    </source>
</evidence>
<reference evidence="1 2" key="1">
    <citation type="submission" date="2019-08" db="EMBL/GenBank/DDBJ databases">
        <title>In-depth cultivation of the pig gut microbiome towards novel bacterial diversity and tailored functional studies.</title>
        <authorList>
            <person name="Wylensek D."/>
            <person name="Hitch T.C.A."/>
            <person name="Clavel T."/>
        </authorList>
    </citation>
    <scope>NUCLEOTIDE SEQUENCE [LARGE SCALE GENOMIC DNA]</scope>
    <source>
        <strain evidence="1 2">WCA-693-APC-5D-A</strain>
    </source>
</reference>